<dbReference type="GO" id="GO:0003995">
    <property type="term" value="F:acyl-CoA dehydrogenase activity"/>
    <property type="evidence" value="ECO:0007669"/>
    <property type="project" value="TreeGrafter"/>
</dbReference>
<dbReference type="RefSeq" id="WP_012563213.1">
    <property type="nucleotide sequence ID" value="NC_011386.1"/>
</dbReference>
<evidence type="ECO:0000256" key="6">
    <source>
        <dbReference type="RuleBase" id="RU362125"/>
    </source>
</evidence>
<dbReference type="Pfam" id="PF02771">
    <property type="entry name" value="Acyl-CoA_dh_N"/>
    <property type="match status" value="1"/>
</dbReference>
<dbReference type="AlphaFoldDB" id="B6JI43"/>
<dbReference type="FunFam" id="1.20.140.10:FF:000001">
    <property type="entry name" value="Acyl-CoA dehydrogenase"/>
    <property type="match status" value="1"/>
</dbReference>
<dbReference type="HOGENOM" id="CLU_018204_3_5_5"/>
<dbReference type="InterPro" id="IPR037069">
    <property type="entry name" value="AcylCoA_DH/ox_N_sf"/>
</dbReference>
<dbReference type="eggNOG" id="COG1960">
    <property type="taxonomic scope" value="Bacteria"/>
</dbReference>
<keyword evidence="11" id="KW-1185">Reference proteome</keyword>
<evidence type="ECO:0000256" key="2">
    <source>
        <dbReference type="ARBA" id="ARBA00009347"/>
    </source>
</evidence>
<keyword evidence="3 6" id="KW-0285">Flavoprotein</keyword>
<dbReference type="InterPro" id="IPR036250">
    <property type="entry name" value="AcylCo_DH-like_C"/>
</dbReference>
<dbReference type="InterPro" id="IPR046373">
    <property type="entry name" value="Acyl-CoA_Oxase/DH_mid-dom_sf"/>
</dbReference>
<evidence type="ECO:0000256" key="4">
    <source>
        <dbReference type="ARBA" id="ARBA00022827"/>
    </source>
</evidence>
<dbReference type="SUPFAM" id="SSF56645">
    <property type="entry name" value="Acyl-CoA dehydrogenase NM domain-like"/>
    <property type="match status" value="1"/>
</dbReference>
<sequence length="395" mass="42423">MDFAIAEEDKMAVESLKRCVEAEVLPLTKGKCDKAFSPELAHQLMSILNPYGIGAGWLPEDGGGMGLSYMTSGMLYGELARLAPDVAGLAYVSEGAAMKIYRRGTAEQKARYLPGMAEGRIIGCGAVTEPGTGSNVRQLRTRAVRDGEGWRLSGEKMFISNATVADISTVLARTGENEFGIFILDRSVHKFESGELEKLGLNGWSFGSITLDNVYIGDEFRLGDGTSGLSEAMSGFERARAWVAVISSGIARAALDDAIRYATERDQFGVPIATHQLVQQLLADMACETEAMQLLTYKALAALDAGGRCDLPTSMAKVYASEAAVRVASRAIQVHGACGVTREFPVERHFRNARMLTIPDGTTQINQLIIGRELTEIPAFLGAAGRKTKPRSAAA</sequence>
<dbReference type="EMBL" id="CP002826">
    <property type="protein sequence ID" value="AEI06668.1"/>
    <property type="molecule type" value="Genomic_DNA"/>
</dbReference>
<evidence type="ECO:0000256" key="1">
    <source>
        <dbReference type="ARBA" id="ARBA00001974"/>
    </source>
</evidence>
<feature type="domain" description="Acyl-CoA oxidase/dehydrogenase middle" evidence="8">
    <location>
        <begin position="124"/>
        <end position="214"/>
    </location>
</feature>
<name>B6JI43_AFIC5</name>
<gene>
    <name evidence="10" type="ordered locus">OCA5_c19580</name>
</gene>
<evidence type="ECO:0000256" key="5">
    <source>
        <dbReference type="ARBA" id="ARBA00023002"/>
    </source>
</evidence>
<evidence type="ECO:0000259" key="7">
    <source>
        <dbReference type="Pfam" id="PF00441"/>
    </source>
</evidence>
<dbReference type="KEGG" id="ocg:OCA5_c19580"/>
<dbReference type="Pfam" id="PF02770">
    <property type="entry name" value="Acyl-CoA_dh_M"/>
    <property type="match status" value="1"/>
</dbReference>
<proteinExistence type="inferred from homology"/>
<dbReference type="KEGG" id="oca:OCAR_6069"/>
<comment type="cofactor">
    <cofactor evidence="1 6">
        <name>FAD</name>
        <dbReference type="ChEBI" id="CHEBI:57692"/>
    </cofactor>
</comment>
<feature type="domain" description="Acyl-CoA dehydrogenase/oxidase C-terminal" evidence="7">
    <location>
        <begin position="227"/>
        <end position="374"/>
    </location>
</feature>
<dbReference type="Proteomes" id="UP000007730">
    <property type="component" value="Chromosome"/>
</dbReference>
<dbReference type="Gene3D" id="2.40.110.10">
    <property type="entry name" value="Butyryl-CoA Dehydrogenase, subunit A, domain 2"/>
    <property type="match status" value="1"/>
</dbReference>
<evidence type="ECO:0000313" key="11">
    <source>
        <dbReference type="Proteomes" id="UP000007730"/>
    </source>
</evidence>
<organism evidence="10 11">
    <name type="scientific">Afipia carboxidovorans (strain ATCC 49405 / DSM 1227 / KCTC 32145 / OM5)</name>
    <name type="common">Oligotropha carboxidovorans</name>
    <dbReference type="NCBI Taxonomy" id="504832"/>
    <lineage>
        <taxon>Bacteria</taxon>
        <taxon>Pseudomonadati</taxon>
        <taxon>Pseudomonadota</taxon>
        <taxon>Alphaproteobacteria</taxon>
        <taxon>Hyphomicrobiales</taxon>
        <taxon>Nitrobacteraceae</taxon>
        <taxon>Afipia</taxon>
    </lineage>
</organism>
<dbReference type="PATRIC" id="fig|504832.7.peg.2079"/>
<dbReference type="InterPro" id="IPR009100">
    <property type="entry name" value="AcylCoA_DH/oxidase_NM_dom_sf"/>
</dbReference>
<protein>
    <submittedName>
        <fullName evidence="10">Acyl-CoA dehydrogenase</fullName>
        <ecNumber evidence="10">1.3.99.-</ecNumber>
    </submittedName>
</protein>
<dbReference type="InterPro" id="IPR013786">
    <property type="entry name" value="AcylCoA_DH/ox_N"/>
</dbReference>
<dbReference type="OrthoDB" id="9775090at2"/>
<comment type="similarity">
    <text evidence="2 6">Belongs to the acyl-CoA dehydrogenase family.</text>
</comment>
<dbReference type="EC" id="1.3.99.-" evidence="10"/>
<reference evidence="10 11" key="1">
    <citation type="journal article" date="2011" name="J. Bacteriol.">
        <title>Complete genome sequences of the chemolithoautotrophic Oligotropha carboxidovorans strains OM4 and OM5.</title>
        <authorList>
            <person name="Volland S."/>
            <person name="Rachinger M."/>
            <person name="Strittmatter A."/>
            <person name="Daniel R."/>
            <person name="Gottschalk G."/>
            <person name="Meyer O."/>
        </authorList>
    </citation>
    <scope>NUCLEOTIDE SEQUENCE [LARGE SCALE GENOMIC DNA]</scope>
    <source>
        <strain evidence="11">ATCC 49405 / DSM 1227 / KCTC 32145 / OM5</strain>
    </source>
</reference>
<dbReference type="PANTHER" id="PTHR43884">
    <property type="entry name" value="ACYL-COA DEHYDROGENASE"/>
    <property type="match status" value="1"/>
</dbReference>
<dbReference type="InterPro" id="IPR006091">
    <property type="entry name" value="Acyl-CoA_Oxase/DH_mid-dom"/>
</dbReference>
<evidence type="ECO:0000259" key="9">
    <source>
        <dbReference type="Pfam" id="PF02771"/>
    </source>
</evidence>
<dbReference type="SUPFAM" id="SSF47203">
    <property type="entry name" value="Acyl-CoA dehydrogenase C-terminal domain-like"/>
    <property type="match status" value="1"/>
</dbReference>
<feature type="domain" description="Acyl-CoA dehydrogenase/oxidase N-terminal" evidence="9">
    <location>
        <begin position="7"/>
        <end position="119"/>
    </location>
</feature>
<dbReference type="Gene3D" id="1.20.140.10">
    <property type="entry name" value="Butyryl-CoA Dehydrogenase, subunit A, domain 3"/>
    <property type="match status" value="1"/>
</dbReference>
<dbReference type="GO" id="GO:0050660">
    <property type="term" value="F:flavin adenine dinucleotide binding"/>
    <property type="evidence" value="ECO:0007669"/>
    <property type="project" value="InterPro"/>
</dbReference>
<dbReference type="Gene3D" id="1.10.540.10">
    <property type="entry name" value="Acyl-CoA dehydrogenase/oxidase, N-terminal domain"/>
    <property type="match status" value="1"/>
</dbReference>
<dbReference type="PANTHER" id="PTHR43884:SF12">
    <property type="entry name" value="ISOVALERYL-COA DEHYDROGENASE, MITOCHONDRIAL-RELATED"/>
    <property type="match status" value="1"/>
</dbReference>
<dbReference type="Pfam" id="PF00441">
    <property type="entry name" value="Acyl-CoA_dh_1"/>
    <property type="match status" value="1"/>
</dbReference>
<accession>B6JI43</accession>
<dbReference type="InterPro" id="IPR009075">
    <property type="entry name" value="AcylCo_DH/oxidase_C"/>
</dbReference>
<evidence type="ECO:0000256" key="3">
    <source>
        <dbReference type="ARBA" id="ARBA00022630"/>
    </source>
</evidence>
<dbReference type="CDD" id="cd00567">
    <property type="entry name" value="ACAD"/>
    <property type="match status" value="1"/>
</dbReference>
<dbReference type="STRING" id="504832.OCA5_c19580"/>
<evidence type="ECO:0000313" key="10">
    <source>
        <dbReference type="EMBL" id="AEI06668.1"/>
    </source>
</evidence>
<keyword evidence="5 6" id="KW-0560">Oxidoreductase</keyword>
<keyword evidence="4 6" id="KW-0274">FAD</keyword>
<evidence type="ECO:0000259" key="8">
    <source>
        <dbReference type="Pfam" id="PF02770"/>
    </source>
</evidence>